<dbReference type="InterPro" id="IPR001304">
    <property type="entry name" value="C-type_lectin-like"/>
</dbReference>
<keyword evidence="4" id="KW-0812">Transmembrane</keyword>
<feature type="transmembrane region" description="Helical" evidence="4">
    <location>
        <begin position="68"/>
        <end position="92"/>
    </location>
</feature>
<feature type="domain" description="C-type lectin" evidence="5">
    <location>
        <begin position="257"/>
        <end position="369"/>
    </location>
</feature>
<feature type="region of interest" description="Disordered" evidence="3">
    <location>
        <begin position="17"/>
        <end position="49"/>
    </location>
</feature>
<accession>A0A8C7K566</accession>
<dbReference type="AlphaFoldDB" id="A0A8C7K566"/>
<dbReference type="GO" id="GO:0030246">
    <property type="term" value="F:carbohydrate binding"/>
    <property type="evidence" value="ECO:0007669"/>
    <property type="project" value="UniProtKB-KW"/>
</dbReference>
<dbReference type="SUPFAM" id="SSF56436">
    <property type="entry name" value="C-type lectin-like"/>
    <property type="match status" value="1"/>
</dbReference>
<dbReference type="Pfam" id="PF00059">
    <property type="entry name" value="Lectin_C"/>
    <property type="match status" value="1"/>
</dbReference>
<evidence type="ECO:0000256" key="4">
    <source>
        <dbReference type="SAM" id="Phobius"/>
    </source>
</evidence>
<evidence type="ECO:0000313" key="7">
    <source>
        <dbReference type="Proteomes" id="UP000694557"/>
    </source>
</evidence>
<dbReference type="CDD" id="cd03590">
    <property type="entry name" value="CLECT_DC-SIGN_like"/>
    <property type="match status" value="1"/>
</dbReference>
<keyword evidence="2" id="KW-0175">Coiled coil</keyword>
<dbReference type="Ensembl" id="ENSOKIT00005101960.1">
    <property type="protein sequence ID" value="ENSOKIP00005095314.1"/>
    <property type="gene ID" value="ENSOKIG00005041566.1"/>
</dbReference>
<reference evidence="6" key="2">
    <citation type="submission" date="2025-09" db="UniProtKB">
        <authorList>
            <consortium name="Ensembl"/>
        </authorList>
    </citation>
    <scope>IDENTIFICATION</scope>
</reference>
<evidence type="ECO:0000256" key="2">
    <source>
        <dbReference type="SAM" id="Coils"/>
    </source>
</evidence>
<dbReference type="InterPro" id="IPR016187">
    <property type="entry name" value="CTDL_fold"/>
</dbReference>
<dbReference type="Gene3D" id="1.20.5.400">
    <property type="match status" value="2"/>
</dbReference>
<keyword evidence="1" id="KW-0430">Lectin</keyword>
<dbReference type="Gene3D" id="1.20.5.1000">
    <property type="entry name" value="arf6 gtpase in complex with a specific effector, jip4"/>
    <property type="match status" value="1"/>
</dbReference>
<keyword evidence="4" id="KW-1133">Transmembrane helix</keyword>
<dbReference type="SMART" id="SM00034">
    <property type="entry name" value="CLECT"/>
    <property type="match status" value="1"/>
</dbReference>
<evidence type="ECO:0000256" key="1">
    <source>
        <dbReference type="ARBA" id="ARBA00022734"/>
    </source>
</evidence>
<dbReference type="PROSITE" id="PS50041">
    <property type="entry name" value="C_TYPE_LECTIN_2"/>
    <property type="match status" value="1"/>
</dbReference>
<sequence>MKERIVDIYVSADTLRDGETSTKREKTADTAPNNGPGDQHSGKTHTQTKHNSILCVSTEPDSSGKRPFLVAAVCLGLLCVLLLAGIIGLSVYCEDQLQTRYNNLTKERDQLQTRYNNLTRERDQLQTRYNNLTKERDQLQTRYNNLTRERDQLQTSYNNLTEERDQLQTRYNNLTDERDQLQTRYNNLTRERDQLQTRYNNLTDERDQLQTRYNNLTRERDQLQTRYNNLTKEKGHIQAKLFYKDTGQYCQEGWRYFDSSLYFLSTEKKTWEESRQDCLERGADLVIINSREEQTFVFNLHLRAWIGLTDSVTEGTWKWVDGTSLTTGYWSAGQPDDRGQEDCAEIYFSKDDPVTTWNDDKCGTNHNWIWSCFKTLKWPPFLTFSLPHNH</sequence>
<keyword evidence="7" id="KW-1185">Reference proteome</keyword>
<dbReference type="InterPro" id="IPR016186">
    <property type="entry name" value="C-type_lectin-like/link_sf"/>
</dbReference>
<proteinExistence type="predicted"/>
<dbReference type="GeneTree" id="ENSGT01020000230338"/>
<dbReference type="Gene3D" id="3.10.100.10">
    <property type="entry name" value="Mannose-Binding Protein A, subunit A"/>
    <property type="match status" value="1"/>
</dbReference>
<dbReference type="InterPro" id="IPR050111">
    <property type="entry name" value="C-type_lectin/snaclec_domain"/>
</dbReference>
<evidence type="ECO:0000256" key="3">
    <source>
        <dbReference type="SAM" id="MobiDB-lite"/>
    </source>
</evidence>
<evidence type="ECO:0000259" key="5">
    <source>
        <dbReference type="PROSITE" id="PS50041"/>
    </source>
</evidence>
<keyword evidence="4" id="KW-0472">Membrane</keyword>
<reference evidence="6" key="1">
    <citation type="submission" date="2025-08" db="UniProtKB">
        <authorList>
            <consortium name="Ensembl"/>
        </authorList>
    </citation>
    <scope>IDENTIFICATION</scope>
</reference>
<evidence type="ECO:0000313" key="6">
    <source>
        <dbReference type="Ensembl" id="ENSOKIP00005095314.1"/>
    </source>
</evidence>
<dbReference type="InterPro" id="IPR033989">
    <property type="entry name" value="CD209-like_CTLD"/>
</dbReference>
<name>A0A8C7K566_ONCKI</name>
<dbReference type="Proteomes" id="UP000694557">
    <property type="component" value="Unassembled WGS sequence"/>
</dbReference>
<protein>
    <recommendedName>
        <fullName evidence="5">C-type lectin domain-containing protein</fullName>
    </recommendedName>
</protein>
<organism evidence="6 7">
    <name type="scientific">Oncorhynchus kisutch</name>
    <name type="common">Coho salmon</name>
    <name type="synonym">Salmo kisutch</name>
    <dbReference type="NCBI Taxonomy" id="8019"/>
    <lineage>
        <taxon>Eukaryota</taxon>
        <taxon>Metazoa</taxon>
        <taxon>Chordata</taxon>
        <taxon>Craniata</taxon>
        <taxon>Vertebrata</taxon>
        <taxon>Euteleostomi</taxon>
        <taxon>Actinopterygii</taxon>
        <taxon>Neopterygii</taxon>
        <taxon>Teleostei</taxon>
        <taxon>Protacanthopterygii</taxon>
        <taxon>Salmoniformes</taxon>
        <taxon>Salmonidae</taxon>
        <taxon>Salmoninae</taxon>
        <taxon>Oncorhynchus</taxon>
    </lineage>
</organism>
<feature type="coiled-coil region" evidence="2">
    <location>
        <begin position="94"/>
        <end position="240"/>
    </location>
</feature>
<feature type="compositionally biased region" description="Basic and acidic residues" evidence="3">
    <location>
        <begin position="17"/>
        <end position="28"/>
    </location>
</feature>
<dbReference type="SUPFAM" id="SSF57997">
    <property type="entry name" value="Tropomyosin"/>
    <property type="match status" value="1"/>
</dbReference>
<dbReference type="PANTHER" id="PTHR22803">
    <property type="entry name" value="MANNOSE, PHOSPHOLIPASE, LECTIN RECEPTOR RELATED"/>
    <property type="match status" value="1"/>
</dbReference>